<reference evidence="2 3" key="1">
    <citation type="submission" date="2021-06" db="EMBL/GenBank/DDBJ databases">
        <authorList>
            <person name="Kallberg Y."/>
            <person name="Tangrot J."/>
            <person name="Rosling A."/>
        </authorList>
    </citation>
    <scope>NUCLEOTIDE SEQUENCE [LARGE SCALE GENOMIC DNA]</scope>
    <source>
        <strain evidence="2 3">120-4 pot B 10/14</strain>
    </source>
</reference>
<proteinExistence type="predicted"/>
<keyword evidence="1" id="KW-0472">Membrane</keyword>
<dbReference type="Proteomes" id="UP000789901">
    <property type="component" value="Unassembled WGS sequence"/>
</dbReference>
<evidence type="ECO:0000313" key="2">
    <source>
        <dbReference type="EMBL" id="CAG8815062.1"/>
    </source>
</evidence>
<sequence length="210" mass="24209">MALGPLNLEKMLTILALTILTALLFAHWMFFSKIMPDSLARFKKEIQKNIIEWFEFETTKNNNNDRNDPEEDDYNIDPRLLVIEWDDIAIRNRAIQKNNIIASMSENNFKTLFCCVFLTIIQSVIQGFNGCQPLRRNIDTNVGTNNVAPSGSIFIITDTRTAPKSQIAEDTVLLLRQMYFQRGTVSMGRVYGVEATRRGVFEVKEFREVF</sequence>
<feature type="transmembrane region" description="Helical" evidence="1">
    <location>
        <begin position="12"/>
        <end position="31"/>
    </location>
</feature>
<keyword evidence="1" id="KW-0812">Transmembrane</keyword>
<name>A0ABN7W4B8_GIGMA</name>
<dbReference type="EMBL" id="CAJVQB010030095">
    <property type="protein sequence ID" value="CAG8815062.1"/>
    <property type="molecule type" value="Genomic_DNA"/>
</dbReference>
<keyword evidence="3" id="KW-1185">Reference proteome</keyword>
<organism evidence="2 3">
    <name type="scientific">Gigaspora margarita</name>
    <dbReference type="NCBI Taxonomy" id="4874"/>
    <lineage>
        <taxon>Eukaryota</taxon>
        <taxon>Fungi</taxon>
        <taxon>Fungi incertae sedis</taxon>
        <taxon>Mucoromycota</taxon>
        <taxon>Glomeromycotina</taxon>
        <taxon>Glomeromycetes</taxon>
        <taxon>Diversisporales</taxon>
        <taxon>Gigasporaceae</taxon>
        <taxon>Gigaspora</taxon>
    </lineage>
</organism>
<evidence type="ECO:0000256" key="1">
    <source>
        <dbReference type="SAM" id="Phobius"/>
    </source>
</evidence>
<keyword evidence="1" id="KW-1133">Transmembrane helix</keyword>
<accession>A0ABN7W4B8</accession>
<comment type="caution">
    <text evidence="2">The sequence shown here is derived from an EMBL/GenBank/DDBJ whole genome shotgun (WGS) entry which is preliminary data.</text>
</comment>
<protein>
    <submittedName>
        <fullName evidence="2">46367_t:CDS:1</fullName>
    </submittedName>
</protein>
<gene>
    <name evidence="2" type="ORF">GMARGA_LOCUS26192</name>
</gene>
<evidence type="ECO:0000313" key="3">
    <source>
        <dbReference type="Proteomes" id="UP000789901"/>
    </source>
</evidence>